<evidence type="ECO:0000313" key="5">
    <source>
        <dbReference type="Proteomes" id="UP000051887"/>
    </source>
</evidence>
<sequence length="233" mass="25313">MPEHTRDELVMSYLRVRQALGWLGVGLPLVLILGGLLAGTGILPSVSDYYHSVMRDIFVGCLFAIGVFLISYKGHPLKEGERFSDDIVTTIAGIAAFGVALFPNEAGGRINPETLSQELIGFSAAAMGHYLSGVIFLGSLTYFCLVKFARTAKPFRRHIYRACGGFIVLGGVVATIASLIKLNGPAPLAAWVVELRLIFWIEALGILAFGISWLVKGQAQFDMVKSVLIRRKL</sequence>
<dbReference type="Proteomes" id="UP000051887">
    <property type="component" value="Unassembled WGS sequence"/>
</dbReference>
<gene>
    <name evidence="2" type="ORF">TL5118_01744</name>
    <name evidence="3" type="ORF">TL5120_00977</name>
</gene>
<keyword evidence="1" id="KW-1133">Transmembrane helix</keyword>
<dbReference type="EMBL" id="CYSC01000017">
    <property type="protein sequence ID" value="CUH71191.1"/>
    <property type="molecule type" value="Genomic_DNA"/>
</dbReference>
<keyword evidence="1" id="KW-0812">Transmembrane</keyword>
<name>A0A0N7LX84_9RHOB</name>
<evidence type="ECO:0000313" key="3">
    <source>
        <dbReference type="EMBL" id="CUH71191.1"/>
    </source>
</evidence>
<dbReference type="AlphaFoldDB" id="A0A0N7LX84"/>
<accession>A0A0N7LX84</accession>
<dbReference type="RefSeq" id="WP_058242519.1">
    <property type="nucleotide sequence ID" value="NZ_CYSB01000026.1"/>
</dbReference>
<evidence type="ECO:0008006" key="6">
    <source>
        <dbReference type="Google" id="ProtNLM"/>
    </source>
</evidence>
<reference evidence="2 4" key="1">
    <citation type="submission" date="2015-09" db="EMBL/GenBank/DDBJ databases">
        <authorList>
            <person name="Rodrigo-Torres L."/>
            <person name="Arahal D.R."/>
        </authorList>
    </citation>
    <scope>NUCLEOTIDE SEQUENCE [LARGE SCALE GENOMIC DNA]</scope>
    <source>
        <strain evidence="2 4">CECT 5118</strain>
    </source>
</reference>
<feature type="transmembrane region" description="Helical" evidence="1">
    <location>
        <begin position="158"/>
        <end position="177"/>
    </location>
</feature>
<proteinExistence type="predicted"/>
<dbReference type="Proteomes" id="UP000051086">
    <property type="component" value="Unassembled WGS sequence"/>
</dbReference>
<feature type="transmembrane region" description="Helical" evidence="1">
    <location>
        <begin position="197"/>
        <end position="215"/>
    </location>
</feature>
<feature type="transmembrane region" description="Helical" evidence="1">
    <location>
        <begin position="20"/>
        <end position="43"/>
    </location>
</feature>
<dbReference type="OrthoDB" id="9803163at2"/>
<dbReference type="EMBL" id="CYSB01000026">
    <property type="protein sequence ID" value="CUH66411.1"/>
    <property type="molecule type" value="Genomic_DNA"/>
</dbReference>
<feature type="transmembrane region" description="Helical" evidence="1">
    <location>
        <begin position="49"/>
        <end position="71"/>
    </location>
</feature>
<protein>
    <recommendedName>
        <fullName evidence="6">DUF998 domain-containing protein</fullName>
    </recommendedName>
</protein>
<organism evidence="3 5">
    <name type="scientific">Thalassovita autumnalis</name>
    <dbReference type="NCBI Taxonomy" id="2072972"/>
    <lineage>
        <taxon>Bacteria</taxon>
        <taxon>Pseudomonadati</taxon>
        <taxon>Pseudomonadota</taxon>
        <taxon>Alphaproteobacteria</taxon>
        <taxon>Rhodobacterales</taxon>
        <taxon>Roseobacteraceae</taxon>
        <taxon>Thalassovita</taxon>
    </lineage>
</organism>
<reference evidence="3 5" key="2">
    <citation type="submission" date="2015-09" db="EMBL/GenBank/DDBJ databases">
        <authorList>
            <consortium name="Swine Surveillance"/>
        </authorList>
    </citation>
    <scope>NUCLEOTIDE SEQUENCE [LARGE SCALE GENOMIC DNA]</scope>
    <source>
        <strain evidence="3 5">5120</strain>
    </source>
</reference>
<evidence type="ECO:0000313" key="4">
    <source>
        <dbReference type="Proteomes" id="UP000051086"/>
    </source>
</evidence>
<evidence type="ECO:0000256" key="1">
    <source>
        <dbReference type="SAM" id="Phobius"/>
    </source>
</evidence>
<keyword evidence="1" id="KW-0472">Membrane</keyword>
<feature type="transmembrane region" description="Helical" evidence="1">
    <location>
        <begin position="83"/>
        <end position="102"/>
    </location>
</feature>
<feature type="transmembrane region" description="Helical" evidence="1">
    <location>
        <begin position="122"/>
        <end position="146"/>
    </location>
</feature>
<evidence type="ECO:0000313" key="2">
    <source>
        <dbReference type="EMBL" id="CUH66411.1"/>
    </source>
</evidence>
<keyword evidence="4" id="KW-1185">Reference proteome</keyword>